<dbReference type="Proteomes" id="UP000271937">
    <property type="component" value="Unassembled WGS sequence"/>
</dbReference>
<sequence>MTIILSIFLLFNIFWKLFPSKKINYLYGYQLGSAKKSLEHWKVANKYASSHCIILYVFMITLSLVFDNAELNTRIPILIILIGGLFLVYFLVEKKLKNVEKN</sequence>
<reference evidence="2 3" key="1">
    <citation type="submission" date="2018-11" db="EMBL/GenBank/DDBJ databases">
        <title>Flavobacterium sp. nov., YIM 102600 draft genome.</title>
        <authorList>
            <person name="Li G."/>
            <person name="Jiang Y."/>
        </authorList>
    </citation>
    <scope>NUCLEOTIDE SEQUENCE [LARGE SCALE GENOMIC DNA]</scope>
    <source>
        <strain evidence="2 3">YIM 102600</strain>
    </source>
</reference>
<evidence type="ECO:0000313" key="3">
    <source>
        <dbReference type="Proteomes" id="UP000271937"/>
    </source>
</evidence>
<keyword evidence="1" id="KW-0812">Transmembrane</keyword>
<dbReference type="AlphaFoldDB" id="A0A3P3WCD4"/>
<evidence type="ECO:0000313" key="2">
    <source>
        <dbReference type="EMBL" id="RRJ90263.1"/>
    </source>
</evidence>
<keyword evidence="1" id="KW-0472">Membrane</keyword>
<dbReference type="InterPro" id="IPR025962">
    <property type="entry name" value="SdpI/YhfL"/>
</dbReference>
<keyword evidence="3" id="KW-1185">Reference proteome</keyword>
<organism evidence="2 3">
    <name type="scientific">Flavobacterium macacae</name>
    <dbReference type="NCBI Taxonomy" id="2488993"/>
    <lineage>
        <taxon>Bacteria</taxon>
        <taxon>Pseudomonadati</taxon>
        <taxon>Bacteroidota</taxon>
        <taxon>Flavobacteriia</taxon>
        <taxon>Flavobacteriales</taxon>
        <taxon>Flavobacteriaceae</taxon>
        <taxon>Flavobacterium</taxon>
    </lineage>
</organism>
<gene>
    <name evidence="2" type="ORF">EG849_11440</name>
</gene>
<feature type="transmembrane region" description="Helical" evidence="1">
    <location>
        <begin position="47"/>
        <end position="66"/>
    </location>
</feature>
<dbReference type="Pfam" id="PF13630">
    <property type="entry name" value="SdpI"/>
    <property type="match status" value="1"/>
</dbReference>
<evidence type="ECO:0000256" key="1">
    <source>
        <dbReference type="SAM" id="Phobius"/>
    </source>
</evidence>
<feature type="transmembrane region" description="Helical" evidence="1">
    <location>
        <begin position="75"/>
        <end position="92"/>
    </location>
</feature>
<dbReference type="OrthoDB" id="3173919at2"/>
<dbReference type="EMBL" id="RQVR01000012">
    <property type="protein sequence ID" value="RRJ90263.1"/>
    <property type="molecule type" value="Genomic_DNA"/>
</dbReference>
<dbReference type="RefSeq" id="WP_125013218.1">
    <property type="nucleotide sequence ID" value="NZ_RQVR01000012.1"/>
</dbReference>
<accession>A0A3P3WCD4</accession>
<proteinExistence type="predicted"/>
<protein>
    <submittedName>
        <fullName evidence="2">SdpI family protein</fullName>
    </submittedName>
</protein>
<keyword evidence="1" id="KW-1133">Transmembrane helix</keyword>
<name>A0A3P3WCD4_9FLAO</name>
<comment type="caution">
    <text evidence="2">The sequence shown here is derived from an EMBL/GenBank/DDBJ whole genome shotgun (WGS) entry which is preliminary data.</text>
</comment>